<dbReference type="Pfam" id="PF01816">
    <property type="entry name" value="LRV"/>
    <property type="match status" value="6"/>
</dbReference>
<dbReference type="Pfam" id="PF25591">
    <property type="entry name" value="LRV_2"/>
    <property type="match status" value="1"/>
</dbReference>
<name>A0A511R3D7_9DEIN</name>
<dbReference type="SUPFAM" id="SSF48371">
    <property type="entry name" value="ARM repeat"/>
    <property type="match status" value="3"/>
</dbReference>
<dbReference type="InterPro" id="IPR011989">
    <property type="entry name" value="ARM-like"/>
</dbReference>
<dbReference type="EMBL" id="BJXL01000048">
    <property type="protein sequence ID" value="GEM83516.1"/>
    <property type="molecule type" value="Genomic_DNA"/>
</dbReference>
<proteinExistence type="predicted"/>
<organism evidence="2 3">
    <name type="scientific">Meiothermus hypogaeus NBRC 106114</name>
    <dbReference type="NCBI Taxonomy" id="1227553"/>
    <lineage>
        <taxon>Bacteria</taxon>
        <taxon>Thermotogati</taxon>
        <taxon>Deinococcota</taxon>
        <taxon>Deinococci</taxon>
        <taxon>Thermales</taxon>
        <taxon>Thermaceae</taxon>
        <taxon>Meiothermus</taxon>
    </lineage>
</organism>
<gene>
    <name evidence="2" type="ORF">MHY01S_16820</name>
</gene>
<dbReference type="InterPro" id="IPR057893">
    <property type="entry name" value="LRV_2"/>
</dbReference>
<sequence>MRMKALLEEAQNPQTPPERLRALASRPEAEIRRAVAANPNTPEAVLWRLAVHFPEAVLGNPVLDLFLLVNANWLAELPGYARLRLLGSPEASSHFLRWAVREGDYGAVLSVLRNPQAPLELVEALTDHALPGVTEAARLHVGFESEPLEAALGWCEVDMDYLELRQMVLLGMTPAWLAPRLALEPDPSLRLALLEQADLPKAVLEAFLLDEEETVRKAARQHPATPHQTLNWVERLEAGLPVEMPLETLVQATPWVRALVARHPQTPPSLLERLTTDDDWRVRIAAAGNPGLPAAWLETLAQDGDREVRQAVAANPRCPAGLLERLLADESEEVRQAAAQNPALPSQMRWFLEQLQSHDARFSPQELQRLAALGAHTRRLALAHPLAPVQLLHHYHTDPDWLARLAVARHPHTPAATLAAMAADTDPDVRQAVAVHPFTPPESLQALAHDEQPDVRAQVAQNPQTPLPVVLQLAQDGHWRVRQAVAARPSTPAEVLYQLAQDPDRDVRQAVADHPRVPEGALRLLLEGLELQVEMGLVEFCRRAKHAEPLPPALLDRLAQGNEWARRLAALHPSTPVHTQGVLAQDPDWRVRQALASNPGVDRDLLFLLSQDPDADVRRAVLMHPQVTAEILGRLANDDPQDIRLRVAEHPLTPVPALHRLLADPDEQVRQAAQAHPRAPADLVAQYRRAEALDPGLEGRFLQQLAQQGVWGRTLAAQNPATPPSTLQDLLYDGEWTVRQALARNPALGPETLAILAQDADRDVHQAVAQHPQTPQATLGVLLRDVDENVRLAALQNPHLDPQTLAAYRTRLALAASRSPFALNRAVALAGPHIPAQELSKVRHWSAPEWLVRYAVAQNPNTPATVLERLAQDGNRLVRKKALEALGLRLDGQRP</sequence>
<accession>A0A511R3D7</accession>
<protein>
    <recommendedName>
        <fullName evidence="1">Leucine rich repeat variant domain-containing protein</fullName>
    </recommendedName>
</protein>
<dbReference type="InterPro" id="IPR016024">
    <property type="entry name" value="ARM-type_fold"/>
</dbReference>
<dbReference type="Gene3D" id="1.25.10.10">
    <property type="entry name" value="Leucine-rich Repeat Variant"/>
    <property type="match status" value="3"/>
</dbReference>
<reference evidence="2 3" key="1">
    <citation type="submission" date="2019-07" db="EMBL/GenBank/DDBJ databases">
        <title>Whole genome shotgun sequence of Meiothermus hypogaeus NBRC 106114.</title>
        <authorList>
            <person name="Hosoyama A."/>
            <person name="Uohara A."/>
            <person name="Ohji S."/>
            <person name="Ichikawa N."/>
        </authorList>
    </citation>
    <scope>NUCLEOTIDE SEQUENCE [LARGE SCALE GENOMIC DNA]</scope>
    <source>
        <strain evidence="2 3">NBRC 106114</strain>
    </source>
</reference>
<evidence type="ECO:0000259" key="1">
    <source>
        <dbReference type="Pfam" id="PF25591"/>
    </source>
</evidence>
<dbReference type="InterPro" id="IPR004830">
    <property type="entry name" value="LRR_variant"/>
</dbReference>
<feature type="domain" description="Leucine rich repeat variant" evidence="1">
    <location>
        <begin position="285"/>
        <end position="341"/>
    </location>
</feature>
<dbReference type="AlphaFoldDB" id="A0A511R3D7"/>
<dbReference type="Proteomes" id="UP000321197">
    <property type="component" value="Unassembled WGS sequence"/>
</dbReference>
<evidence type="ECO:0000313" key="3">
    <source>
        <dbReference type="Proteomes" id="UP000321197"/>
    </source>
</evidence>
<comment type="caution">
    <text evidence="2">The sequence shown here is derived from an EMBL/GenBank/DDBJ whole genome shotgun (WGS) entry which is preliminary data.</text>
</comment>
<evidence type="ECO:0000313" key="2">
    <source>
        <dbReference type="EMBL" id="GEM83516.1"/>
    </source>
</evidence>